<name>A0A1T4PRC3_9FUSO</name>
<dbReference type="EMBL" id="FUWX01000016">
    <property type="protein sequence ID" value="SJZ94095.1"/>
    <property type="molecule type" value="Genomic_DNA"/>
</dbReference>
<dbReference type="SFLD" id="SFLDG01144">
    <property type="entry name" value="C2.B.4:_PGP_Like"/>
    <property type="match status" value="1"/>
</dbReference>
<dbReference type="PANTHER" id="PTHR10000">
    <property type="entry name" value="PHOSPHOSERINE PHOSPHATASE"/>
    <property type="match status" value="1"/>
</dbReference>
<organism evidence="2 3">
    <name type="scientific">Cetobacterium ceti</name>
    <dbReference type="NCBI Taxonomy" id="180163"/>
    <lineage>
        <taxon>Bacteria</taxon>
        <taxon>Fusobacteriati</taxon>
        <taxon>Fusobacteriota</taxon>
        <taxon>Fusobacteriia</taxon>
        <taxon>Fusobacteriales</taxon>
        <taxon>Fusobacteriaceae</taxon>
        <taxon>Cetobacterium</taxon>
    </lineage>
</organism>
<dbReference type="Proteomes" id="UP000191153">
    <property type="component" value="Unassembled WGS sequence"/>
</dbReference>
<dbReference type="InterPro" id="IPR036412">
    <property type="entry name" value="HAD-like_sf"/>
</dbReference>
<reference evidence="2 3" key="1">
    <citation type="submission" date="2017-02" db="EMBL/GenBank/DDBJ databases">
        <authorList>
            <person name="Peterson S.W."/>
        </authorList>
    </citation>
    <scope>NUCLEOTIDE SEQUENCE [LARGE SCALE GENOMIC DNA]</scope>
    <source>
        <strain evidence="2 3">ATCC 700028</strain>
    </source>
</reference>
<dbReference type="SFLD" id="SFLDG01140">
    <property type="entry name" value="C2.B:_Phosphomannomutase_and_P"/>
    <property type="match status" value="1"/>
</dbReference>
<dbReference type="NCBIfam" id="TIGR00099">
    <property type="entry name" value="Cof-subfamily"/>
    <property type="match status" value="1"/>
</dbReference>
<dbReference type="InterPro" id="IPR006379">
    <property type="entry name" value="HAD-SF_hydro_IIB"/>
</dbReference>
<evidence type="ECO:0000256" key="1">
    <source>
        <dbReference type="SAM" id="Coils"/>
    </source>
</evidence>
<dbReference type="OrthoDB" id="9781413at2"/>
<dbReference type="GO" id="GO:0016791">
    <property type="term" value="F:phosphatase activity"/>
    <property type="evidence" value="ECO:0007669"/>
    <property type="project" value="TreeGrafter"/>
</dbReference>
<gene>
    <name evidence="2" type="ORF">SAMN02745174_02005</name>
</gene>
<dbReference type="Gene3D" id="3.30.1240.10">
    <property type="match status" value="1"/>
</dbReference>
<proteinExistence type="predicted"/>
<dbReference type="Pfam" id="PF08282">
    <property type="entry name" value="Hydrolase_3"/>
    <property type="match status" value="1"/>
</dbReference>
<evidence type="ECO:0000313" key="2">
    <source>
        <dbReference type="EMBL" id="SJZ94095.1"/>
    </source>
</evidence>
<dbReference type="STRING" id="180163.SAMN02745174_02005"/>
<keyword evidence="3" id="KW-1185">Reference proteome</keyword>
<dbReference type="AlphaFoldDB" id="A0A1T4PRC3"/>
<protein>
    <recommendedName>
        <fullName evidence="4">Sugar-phosphatase</fullName>
    </recommendedName>
</protein>
<dbReference type="SUPFAM" id="SSF56784">
    <property type="entry name" value="HAD-like"/>
    <property type="match status" value="1"/>
</dbReference>
<dbReference type="NCBIfam" id="TIGR01484">
    <property type="entry name" value="HAD-SF-IIB"/>
    <property type="match status" value="1"/>
</dbReference>
<dbReference type="SFLD" id="SFLDS00003">
    <property type="entry name" value="Haloacid_Dehalogenase"/>
    <property type="match status" value="1"/>
</dbReference>
<dbReference type="GO" id="GO:0000287">
    <property type="term" value="F:magnesium ion binding"/>
    <property type="evidence" value="ECO:0007669"/>
    <property type="project" value="TreeGrafter"/>
</dbReference>
<evidence type="ECO:0008006" key="4">
    <source>
        <dbReference type="Google" id="ProtNLM"/>
    </source>
</evidence>
<accession>A0A1T4PRC3</accession>
<keyword evidence="1" id="KW-0175">Coiled coil</keyword>
<feature type="coiled-coil region" evidence="1">
    <location>
        <begin position="120"/>
        <end position="147"/>
    </location>
</feature>
<dbReference type="InterPro" id="IPR000150">
    <property type="entry name" value="Cof"/>
</dbReference>
<dbReference type="Gene3D" id="3.40.50.1000">
    <property type="entry name" value="HAD superfamily/HAD-like"/>
    <property type="match status" value="1"/>
</dbReference>
<evidence type="ECO:0000313" key="3">
    <source>
        <dbReference type="Proteomes" id="UP000191153"/>
    </source>
</evidence>
<dbReference type="InterPro" id="IPR023214">
    <property type="entry name" value="HAD_sf"/>
</dbReference>
<dbReference type="PANTHER" id="PTHR10000:SF8">
    <property type="entry name" value="HAD SUPERFAMILY HYDROLASE-LIKE, TYPE 3"/>
    <property type="match status" value="1"/>
</dbReference>
<sequence>MIKLIVTDMDGTFLNDRHEINEEFWPIFEDLKKREITFAVASGRQYYNLLKNFDKIKNEIIFVAENGTYIVEKEKELYVNSIDKEHVKELVKIGRKIKSANVVLCGKKAAYVETDEPELISEIEKYYERYEILKDVLESEIEDEILKVTFCDLEGSELNVYPHFKEFEKEFKVAVSGKIWLDITNFNANKGVAVEKLQKMLNVTKDETMVFGDYLNDLEMMESGTYSFAMGNAHHKLKEVANYIADTNNNGGVVKTIKEYVLKDK</sequence>
<dbReference type="RefSeq" id="WP_078694461.1">
    <property type="nucleotide sequence ID" value="NZ_FUWX01000016.1"/>
</dbReference>
<dbReference type="GO" id="GO:0005829">
    <property type="term" value="C:cytosol"/>
    <property type="evidence" value="ECO:0007669"/>
    <property type="project" value="TreeGrafter"/>
</dbReference>
<dbReference type="CDD" id="cd07518">
    <property type="entry name" value="HAD_YbiV-Like"/>
    <property type="match status" value="1"/>
</dbReference>